<evidence type="ECO:0000259" key="10">
    <source>
        <dbReference type="Pfam" id="PF01494"/>
    </source>
</evidence>
<dbReference type="InterPro" id="IPR036188">
    <property type="entry name" value="FAD/NAD-bd_sf"/>
</dbReference>
<organism evidence="11 12">
    <name type="scientific">Modicisalibacter zincidurans</name>
    <dbReference type="NCBI Taxonomy" id="1178777"/>
    <lineage>
        <taxon>Bacteria</taxon>
        <taxon>Pseudomonadati</taxon>
        <taxon>Pseudomonadota</taxon>
        <taxon>Gammaproteobacteria</taxon>
        <taxon>Oceanospirillales</taxon>
        <taxon>Halomonadaceae</taxon>
        <taxon>Modicisalibacter</taxon>
    </lineage>
</organism>
<protein>
    <submittedName>
        <fullName evidence="11">2-octaprenyl-3-methyl-6-methoxy-1,4-benzoquinol hydroxylase</fullName>
    </submittedName>
</protein>
<keyword evidence="7" id="KW-0503">Monooxygenase</keyword>
<evidence type="ECO:0000313" key="12">
    <source>
        <dbReference type="Proteomes" id="UP001500074"/>
    </source>
</evidence>
<dbReference type="InterPro" id="IPR051205">
    <property type="entry name" value="UbiH/COQ6_monooxygenase"/>
</dbReference>
<comment type="cofactor">
    <cofactor evidence="1">
        <name>FAD</name>
        <dbReference type="ChEBI" id="CHEBI:57692"/>
    </cofactor>
</comment>
<evidence type="ECO:0000256" key="6">
    <source>
        <dbReference type="ARBA" id="ARBA00023002"/>
    </source>
</evidence>
<dbReference type="EMBL" id="BAABKI010000023">
    <property type="protein sequence ID" value="GAA5176499.1"/>
    <property type="molecule type" value="Genomic_DNA"/>
</dbReference>
<evidence type="ECO:0000256" key="3">
    <source>
        <dbReference type="ARBA" id="ARBA00005349"/>
    </source>
</evidence>
<feature type="transmembrane region" description="Helical" evidence="9">
    <location>
        <begin position="29"/>
        <end position="52"/>
    </location>
</feature>
<dbReference type="SUPFAM" id="SSF51905">
    <property type="entry name" value="FAD/NAD(P)-binding domain"/>
    <property type="match status" value="1"/>
</dbReference>
<evidence type="ECO:0000256" key="8">
    <source>
        <dbReference type="SAM" id="MobiDB-lite"/>
    </source>
</evidence>
<sequence>MTDSDAAAARQASSQEKAPPQDREFTEQVIVVGGGLVGATLALLLGEAGIAVRVLESRGRPLDGEAVGKGPPAARVSALTPVSERLLSNLGVWPAIAGRRATPYTGMQVWDGEGSGEIRFHADEVGVATLGHIVENAVVLAALEARLQALPSVRIDYGVRLKALQSPASGRRLILDDGRRLQAPLVIAADGARSQLRELAEIAVRERDTGQAALVTTVRCERPHGGVARQVFRGDGPLAFLPLTVDGDAHYCSIVWSTASDEAARLAALPDEALAGELGEAFEQRLGGVTVTGATARFPLTQRHAAHYVEPGLALIGDAAHNIHPLAGQGVNLGLMDAAVLAEELLAARDRGAGLGDVRILSRYARRRRGDNSLMLALMDGFRLLFGARTPALRLLRNVGLSGADRLVPVKRLMMRQAIGERGRLPARCR</sequence>
<dbReference type="Proteomes" id="UP001500074">
    <property type="component" value="Unassembled WGS sequence"/>
</dbReference>
<keyword evidence="5" id="KW-0274">FAD</keyword>
<comment type="caution">
    <text evidence="11">The sequence shown here is derived from an EMBL/GenBank/DDBJ whole genome shotgun (WGS) entry which is preliminary data.</text>
</comment>
<reference evidence="12" key="1">
    <citation type="journal article" date="2019" name="Int. J. Syst. Evol. Microbiol.">
        <title>The Global Catalogue of Microorganisms (GCM) 10K type strain sequencing project: providing services to taxonomists for standard genome sequencing and annotation.</title>
        <authorList>
            <consortium name="The Broad Institute Genomics Platform"/>
            <consortium name="The Broad Institute Genome Sequencing Center for Infectious Disease"/>
            <person name="Wu L."/>
            <person name="Ma J."/>
        </authorList>
    </citation>
    <scope>NUCLEOTIDE SEQUENCE [LARGE SCALE GENOMIC DNA]</scope>
    <source>
        <strain evidence="12">JCM 18472</strain>
    </source>
</reference>
<evidence type="ECO:0000256" key="7">
    <source>
        <dbReference type="ARBA" id="ARBA00023033"/>
    </source>
</evidence>
<dbReference type="PROSITE" id="PS01304">
    <property type="entry name" value="UBIH"/>
    <property type="match status" value="1"/>
</dbReference>
<dbReference type="Gene3D" id="3.50.50.60">
    <property type="entry name" value="FAD/NAD(P)-binding domain"/>
    <property type="match status" value="2"/>
</dbReference>
<dbReference type="InterPro" id="IPR018168">
    <property type="entry name" value="Ubi_Hdrlase_CS"/>
</dbReference>
<evidence type="ECO:0000256" key="1">
    <source>
        <dbReference type="ARBA" id="ARBA00001974"/>
    </source>
</evidence>
<dbReference type="PANTHER" id="PTHR43876:SF7">
    <property type="entry name" value="UBIQUINONE BIOSYNTHESIS MONOOXYGENASE COQ6, MITOCHONDRIAL"/>
    <property type="match status" value="1"/>
</dbReference>
<accession>A0ABP9RF22</accession>
<keyword evidence="9" id="KW-0812">Transmembrane</keyword>
<feature type="domain" description="FAD-binding" evidence="10">
    <location>
        <begin position="28"/>
        <end position="369"/>
    </location>
</feature>
<keyword evidence="9" id="KW-1133">Transmembrane helix</keyword>
<keyword evidence="9" id="KW-0472">Membrane</keyword>
<proteinExistence type="inferred from homology"/>
<evidence type="ECO:0000256" key="2">
    <source>
        <dbReference type="ARBA" id="ARBA00004749"/>
    </source>
</evidence>
<dbReference type="PRINTS" id="PR00420">
    <property type="entry name" value="RNGMNOXGNASE"/>
</dbReference>
<comment type="similarity">
    <text evidence="3">Belongs to the UbiH/COQ6 family.</text>
</comment>
<evidence type="ECO:0000313" key="11">
    <source>
        <dbReference type="EMBL" id="GAA5176499.1"/>
    </source>
</evidence>
<keyword evidence="6" id="KW-0560">Oxidoreductase</keyword>
<dbReference type="InterPro" id="IPR010971">
    <property type="entry name" value="UbiH/COQ6"/>
</dbReference>
<keyword evidence="4" id="KW-0285">Flavoprotein</keyword>
<feature type="region of interest" description="Disordered" evidence="8">
    <location>
        <begin position="1"/>
        <end position="23"/>
    </location>
</feature>
<dbReference type="PANTHER" id="PTHR43876">
    <property type="entry name" value="UBIQUINONE BIOSYNTHESIS MONOOXYGENASE COQ6, MITOCHONDRIAL"/>
    <property type="match status" value="1"/>
</dbReference>
<evidence type="ECO:0000256" key="9">
    <source>
        <dbReference type="SAM" id="Phobius"/>
    </source>
</evidence>
<evidence type="ECO:0000256" key="5">
    <source>
        <dbReference type="ARBA" id="ARBA00022827"/>
    </source>
</evidence>
<dbReference type="Pfam" id="PF01494">
    <property type="entry name" value="FAD_binding_3"/>
    <property type="match status" value="1"/>
</dbReference>
<dbReference type="NCBIfam" id="TIGR01988">
    <property type="entry name" value="Ubi-OHases"/>
    <property type="match status" value="1"/>
</dbReference>
<dbReference type="InterPro" id="IPR002938">
    <property type="entry name" value="FAD-bd"/>
</dbReference>
<keyword evidence="12" id="KW-1185">Reference proteome</keyword>
<gene>
    <name evidence="11" type="ORF">GCM10023342_22020</name>
</gene>
<feature type="compositionally biased region" description="Low complexity" evidence="8">
    <location>
        <begin position="1"/>
        <end position="15"/>
    </location>
</feature>
<evidence type="ECO:0000256" key="4">
    <source>
        <dbReference type="ARBA" id="ARBA00022630"/>
    </source>
</evidence>
<comment type="pathway">
    <text evidence="2">Cofactor biosynthesis; ubiquinone biosynthesis.</text>
</comment>
<name>A0ABP9RF22_9GAMM</name>
<dbReference type="RefSeq" id="WP_035575384.1">
    <property type="nucleotide sequence ID" value="NZ_BAABKI010000023.1"/>
</dbReference>